<reference evidence="2" key="1">
    <citation type="submission" date="2016-11" db="UniProtKB">
        <authorList>
            <consortium name="WormBaseParasite"/>
        </authorList>
    </citation>
    <scope>IDENTIFICATION</scope>
</reference>
<protein>
    <submittedName>
        <fullName evidence="2">Ig-like domain-containing protein</fullName>
    </submittedName>
</protein>
<keyword evidence="1" id="KW-1185">Reference proteome</keyword>
<dbReference type="AlphaFoldDB" id="A0A1I7W8Q0"/>
<dbReference type="WBParaSite" id="Hba_01030">
    <property type="protein sequence ID" value="Hba_01030"/>
    <property type="gene ID" value="Hba_01030"/>
</dbReference>
<dbReference type="Proteomes" id="UP000095283">
    <property type="component" value="Unplaced"/>
</dbReference>
<accession>A0A1I7W8Q0</accession>
<name>A0A1I7W8Q0_HETBA</name>
<evidence type="ECO:0000313" key="1">
    <source>
        <dbReference type="Proteomes" id="UP000095283"/>
    </source>
</evidence>
<sequence>MGQGGSGRSARWSGHGTDPNYLMCVCAHPAEVRSTLNWGFRLLLWQIEVNRSTGEFQCTWTRSSPTSPLGDESMPNFFSLRLLSLNSKNQTRVRYGNRKAFMCLNFLVSSGFKSPSKATHYEWLDSTTTTFRIRKIGYESRTIRHALPLVLSTWHLGAKYVILSFIYFVCKKISDSRFADDLLPPITLFLFYSRILKNSA</sequence>
<evidence type="ECO:0000313" key="2">
    <source>
        <dbReference type="WBParaSite" id="Hba_01030"/>
    </source>
</evidence>
<organism evidence="1 2">
    <name type="scientific">Heterorhabditis bacteriophora</name>
    <name type="common">Entomopathogenic nematode worm</name>
    <dbReference type="NCBI Taxonomy" id="37862"/>
    <lineage>
        <taxon>Eukaryota</taxon>
        <taxon>Metazoa</taxon>
        <taxon>Ecdysozoa</taxon>
        <taxon>Nematoda</taxon>
        <taxon>Chromadorea</taxon>
        <taxon>Rhabditida</taxon>
        <taxon>Rhabditina</taxon>
        <taxon>Rhabditomorpha</taxon>
        <taxon>Strongyloidea</taxon>
        <taxon>Heterorhabditidae</taxon>
        <taxon>Heterorhabditis</taxon>
    </lineage>
</organism>
<proteinExistence type="predicted"/>